<dbReference type="Proteomes" id="UP000289132">
    <property type="component" value="Unassembled WGS sequence"/>
</dbReference>
<dbReference type="PANTHER" id="PTHR43861:SF3">
    <property type="entry name" value="PUTATIVE (AFU_ORTHOLOGUE AFUA_2G14390)-RELATED"/>
    <property type="match status" value="1"/>
</dbReference>
<gene>
    <name evidence="2" type="ORF">ATR_1434</name>
    <name evidence="3" type="ORF">CRU87_05285</name>
</gene>
<proteinExistence type="predicted"/>
<dbReference type="AlphaFoldDB" id="A0AAD0QKB1"/>
<dbReference type="EMBL" id="PDKD01000007">
    <property type="protein sequence ID" value="RXJ91431.1"/>
    <property type="molecule type" value="Genomic_DNA"/>
</dbReference>
<reference evidence="2 4" key="2">
    <citation type="submission" date="2018-07" db="EMBL/GenBank/DDBJ databases">
        <title>Complete genome of the Arcobacter trophiarum type strain LMG 25534.</title>
        <authorList>
            <person name="Miller W.G."/>
            <person name="Yee E."/>
        </authorList>
    </citation>
    <scope>NUCLEOTIDE SEQUENCE [LARGE SCALE GENOMIC DNA]</scope>
    <source>
        <strain evidence="2 4">LMG 25534</strain>
    </source>
</reference>
<evidence type="ECO:0000313" key="2">
    <source>
        <dbReference type="EMBL" id="AXK49289.1"/>
    </source>
</evidence>
<dbReference type="PANTHER" id="PTHR43861">
    <property type="entry name" value="TRANS-ACONITATE 2-METHYLTRANSFERASE-RELATED"/>
    <property type="match status" value="1"/>
</dbReference>
<evidence type="ECO:0000313" key="5">
    <source>
        <dbReference type="Proteomes" id="UP000289132"/>
    </source>
</evidence>
<name>A0AAD0QKB1_9BACT</name>
<keyword evidence="1" id="KW-0808">Transferase</keyword>
<dbReference type="GO" id="GO:0032259">
    <property type="term" value="P:methylation"/>
    <property type="evidence" value="ECO:0007669"/>
    <property type="project" value="UniProtKB-KW"/>
</dbReference>
<dbReference type="GO" id="GO:0008168">
    <property type="term" value="F:methyltransferase activity"/>
    <property type="evidence" value="ECO:0007669"/>
    <property type="project" value="UniProtKB-KW"/>
</dbReference>
<sequence>MDNLLNQDFRKELLRTDIIPRKLNEISQKYRNMFLEDFKNKVIKTELVEKCQCGSLNLEELTKIDRFGLPFGSLICRDCGLVMTNPRMSQESLSYYYDKYYHPLNYGEEHLENQVALFEDGQGKKIFTIIKDFLPKKEKISVLEIGAGTGNVLSEFKEEAKKENIIVEELGTEYNNNCINKCKEKSINTIFGNIQTVIGLNKKFDLIILSHVFEHFIDLNKELDDLKQLMVDKTLLYVEVPGLFVIHEKDYYNNSFLGYHIHAHMFNFNKDSLNNLMHMSGFESKFINEKVESVYSLKHNINGSIQNNFIKNSYSKVLNYLELLSEGILTNFYKTLKRWHETEKSKREKYQRWNQQNNKKLEKICIQYDKVKRASYIRKISELKELFKILGDLKS</sequence>
<dbReference type="EMBL" id="CP031367">
    <property type="protein sequence ID" value="AXK49289.1"/>
    <property type="molecule type" value="Genomic_DNA"/>
</dbReference>
<reference evidence="3 5" key="1">
    <citation type="submission" date="2017-10" db="EMBL/GenBank/DDBJ databases">
        <title>Genomics of the genus Arcobacter.</title>
        <authorList>
            <person name="Perez-Cataluna A."/>
            <person name="Figueras M.J."/>
        </authorList>
    </citation>
    <scope>NUCLEOTIDE SEQUENCE [LARGE SCALE GENOMIC DNA]</scope>
    <source>
        <strain evidence="3 5">LMG 25534</strain>
    </source>
</reference>
<dbReference type="InterPro" id="IPR029063">
    <property type="entry name" value="SAM-dependent_MTases_sf"/>
</dbReference>
<keyword evidence="5" id="KW-1185">Reference proteome</keyword>
<evidence type="ECO:0000313" key="3">
    <source>
        <dbReference type="EMBL" id="RXJ91431.1"/>
    </source>
</evidence>
<keyword evidence="2" id="KW-0489">Methyltransferase</keyword>
<dbReference type="Pfam" id="PF13489">
    <property type="entry name" value="Methyltransf_23"/>
    <property type="match status" value="1"/>
</dbReference>
<dbReference type="CDD" id="cd02440">
    <property type="entry name" value="AdoMet_MTases"/>
    <property type="match status" value="1"/>
</dbReference>
<dbReference type="RefSeq" id="WP_115428780.1">
    <property type="nucleotide sequence ID" value="NZ_CP031367.1"/>
</dbReference>
<accession>A0AAD0QKB1</accession>
<dbReference type="SUPFAM" id="SSF53335">
    <property type="entry name" value="S-adenosyl-L-methionine-dependent methyltransferases"/>
    <property type="match status" value="1"/>
</dbReference>
<organism evidence="2 4">
    <name type="scientific">Aliarcobacter trophiarum LMG 25534</name>
    <dbReference type="NCBI Taxonomy" id="1032241"/>
    <lineage>
        <taxon>Bacteria</taxon>
        <taxon>Pseudomonadati</taxon>
        <taxon>Campylobacterota</taxon>
        <taxon>Epsilonproteobacteria</taxon>
        <taxon>Campylobacterales</taxon>
        <taxon>Arcobacteraceae</taxon>
        <taxon>Aliarcobacter</taxon>
    </lineage>
</organism>
<evidence type="ECO:0000256" key="1">
    <source>
        <dbReference type="ARBA" id="ARBA00022679"/>
    </source>
</evidence>
<dbReference type="Proteomes" id="UP000254504">
    <property type="component" value="Chromosome"/>
</dbReference>
<evidence type="ECO:0000313" key="4">
    <source>
        <dbReference type="Proteomes" id="UP000254504"/>
    </source>
</evidence>
<dbReference type="KEGG" id="atp:ATR_1434"/>
<protein>
    <submittedName>
        <fullName evidence="2">SAM-dependent methyltransferase</fullName>
    </submittedName>
</protein>
<dbReference type="Gene3D" id="3.40.50.150">
    <property type="entry name" value="Vaccinia Virus protein VP39"/>
    <property type="match status" value="1"/>
</dbReference>